<evidence type="ECO:0000256" key="3">
    <source>
        <dbReference type="ARBA" id="ARBA00022723"/>
    </source>
</evidence>
<evidence type="ECO:0000313" key="7">
    <source>
        <dbReference type="EMBL" id="EHO16530.1"/>
    </source>
</evidence>
<comment type="cofactor">
    <cofactor evidence="1">
        <name>Mg(2+)</name>
        <dbReference type="ChEBI" id="CHEBI:18420"/>
    </cofactor>
</comment>
<keyword evidence="3" id="KW-0479">Metal-binding</keyword>
<gene>
    <name evidence="7" type="ORF">HMPREF9623_01229</name>
</gene>
<dbReference type="PROSITE" id="PS00893">
    <property type="entry name" value="NUDIX_BOX"/>
    <property type="match status" value="1"/>
</dbReference>
<keyword evidence="5" id="KW-0460">Magnesium</keyword>
<dbReference type="GO" id="GO:0005737">
    <property type="term" value="C:cytoplasm"/>
    <property type="evidence" value="ECO:0007669"/>
    <property type="project" value="TreeGrafter"/>
</dbReference>
<sequence>MYSTSLCYLESDGKWLMLHRVTKKNDINEGKYVGVGGKFLEGESPEECAAREVFEETGYTLTHYRYAGIVTFVSDRYEAEHMHLFLADGFTGEYHDTEEGISSWVPKEEVLKLPLWEGDRIFLPLLQRNIPFFSLKLCYEGDALTAAKLNGSPLPLRTRQKETEAGEIPV</sequence>
<evidence type="ECO:0000256" key="2">
    <source>
        <dbReference type="ARBA" id="ARBA00005582"/>
    </source>
</evidence>
<dbReference type="Gene3D" id="3.90.79.10">
    <property type="entry name" value="Nucleoside Triphosphate Pyrophosphohydrolase"/>
    <property type="match status" value="1"/>
</dbReference>
<comment type="similarity">
    <text evidence="2">Belongs to the Nudix hydrolase family.</text>
</comment>
<evidence type="ECO:0000256" key="4">
    <source>
        <dbReference type="ARBA" id="ARBA00022801"/>
    </source>
</evidence>
<dbReference type="GO" id="GO:0006281">
    <property type="term" value="P:DNA repair"/>
    <property type="evidence" value="ECO:0007669"/>
    <property type="project" value="InterPro"/>
</dbReference>
<dbReference type="Proteomes" id="UP000018466">
    <property type="component" value="Unassembled WGS sequence"/>
</dbReference>
<organism evidence="7 8">
    <name type="scientific">Stomatobaculum longum</name>
    <dbReference type="NCBI Taxonomy" id="796942"/>
    <lineage>
        <taxon>Bacteria</taxon>
        <taxon>Bacillati</taxon>
        <taxon>Bacillota</taxon>
        <taxon>Clostridia</taxon>
        <taxon>Lachnospirales</taxon>
        <taxon>Lachnospiraceae</taxon>
        <taxon>Stomatobaculum</taxon>
    </lineage>
</organism>
<dbReference type="SUPFAM" id="SSF55811">
    <property type="entry name" value="Nudix"/>
    <property type="match status" value="1"/>
</dbReference>
<evidence type="ECO:0000256" key="1">
    <source>
        <dbReference type="ARBA" id="ARBA00001946"/>
    </source>
</evidence>
<dbReference type="CDD" id="cd18886">
    <property type="entry name" value="NUDIX_MutT_Nudt1"/>
    <property type="match status" value="1"/>
</dbReference>
<dbReference type="Pfam" id="PF00293">
    <property type="entry name" value="NUDIX"/>
    <property type="match status" value="1"/>
</dbReference>
<dbReference type="PROSITE" id="PS51462">
    <property type="entry name" value="NUDIX"/>
    <property type="match status" value="1"/>
</dbReference>
<evidence type="ECO:0000256" key="5">
    <source>
        <dbReference type="ARBA" id="ARBA00022842"/>
    </source>
</evidence>
<accession>A0AA36Y4I9</accession>
<dbReference type="GO" id="GO:0008413">
    <property type="term" value="F:8-oxo-7,8-dihydroguanosine triphosphate pyrophosphatase activity"/>
    <property type="evidence" value="ECO:0007669"/>
    <property type="project" value="InterPro"/>
</dbReference>
<dbReference type="GeneID" id="86940989"/>
<keyword evidence="4" id="KW-0378">Hydrolase</keyword>
<dbReference type="EMBL" id="AGEL01000007">
    <property type="protein sequence ID" value="EHO16530.1"/>
    <property type="molecule type" value="Genomic_DNA"/>
</dbReference>
<dbReference type="RefSeq" id="WP_009533062.1">
    <property type="nucleotide sequence ID" value="NZ_CAJPPX010000027.1"/>
</dbReference>
<protein>
    <recommendedName>
        <fullName evidence="6">Nudix hydrolase domain-containing protein</fullName>
    </recommendedName>
</protein>
<dbReference type="PANTHER" id="PTHR43758:SF2">
    <property type="entry name" value="OXIDIZED PURINE NUCLEOSIDE TRIPHOSPHATE HYDROLASE"/>
    <property type="match status" value="1"/>
</dbReference>
<dbReference type="AlphaFoldDB" id="A0AA36Y4I9"/>
<dbReference type="InterPro" id="IPR020084">
    <property type="entry name" value="NUDIX_hydrolase_CS"/>
</dbReference>
<dbReference type="InterPro" id="IPR000086">
    <property type="entry name" value="NUDIX_hydrolase_dom"/>
</dbReference>
<comment type="caution">
    <text evidence="7">The sequence shown here is derived from an EMBL/GenBank/DDBJ whole genome shotgun (WGS) entry which is preliminary data.</text>
</comment>
<dbReference type="InterPro" id="IPR015797">
    <property type="entry name" value="NUDIX_hydrolase-like_dom_sf"/>
</dbReference>
<keyword evidence="8" id="KW-1185">Reference proteome</keyword>
<feature type="domain" description="Nudix hydrolase" evidence="6">
    <location>
        <begin position="1"/>
        <end position="128"/>
    </location>
</feature>
<dbReference type="GO" id="GO:0046872">
    <property type="term" value="F:metal ion binding"/>
    <property type="evidence" value="ECO:0007669"/>
    <property type="project" value="UniProtKB-KW"/>
</dbReference>
<name>A0AA36Y4I9_9FIRM</name>
<reference evidence="7 8" key="1">
    <citation type="submission" date="2011-10" db="EMBL/GenBank/DDBJ databases">
        <title>The Genome Sequence of Lachnospiraceae bacterium ACC2.</title>
        <authorList>
            <consortium name="The Broad Institute Genome Sequencing Platform"/>
            <person name="Earl A."/>
            <person name="Ward D."/>
            <person name="Feldgarden M."/>
            <person name="Gevers D."/>
            <person name="Sizova M."/>
            <person name="Hazen A."/>
            <person name="Epstein S."/>
            <person name="Young S.K."/>
            <person name="Zeng Q."/>
            <person name="Gargeya S."/>
            <person name="Fitzgerald M."/>
            <person name="Haas B."/>
            <person name="Abouelleil A."/>
            <person name="Alvarado L."/>
            <person name="Arachchi H.M."/>
            <person name="Berlin A."/>
            <person name="Brown A."/>
            <person name="Chapman S.B."/>
            <person name="Chen Z."/>
            <person name="Dunbar C."/>
            <person name="Freedman E."/>
            <person name="Gearin G."/>
            <person name="Goldberg J."/>
            <person name="Griggs A."/>
            <person name="Gujja S."/>
            <person name="Heiman D."/>
            <person name="Howarth C."/>
            <person name="Larson L."/>
            <person name="Lui A."/>
            <person name="MacDonald P.J.P."/>
            <person name="Montmayeur A."/>
            <person name="Murphy C."/>
            <person name="Neiman D."/>
            <person name="Pearson M."/>
            <person name="Priest M."/>
            <person name="Roberts A."/>
            <person name="Saif S."/>
            <person name="Shea T."/>
            <person name="Shenoy N."/>
            <person name="Sisk P."/>
            <person name="Stolte C."/>
            <person name="Sykes S."/>
            <person name="Wortman J."/>
            <person name="Nusbaum C."/>
            <person name="Birren B."/>
        </authorList>
    </citation>
    <scope>NUCLEOTIDE SEQUENCE [LARGE SCALE GENOMIC DNA]</scope>
    <source>
        <strain evidence="7 8">ACC2</strain>
    </source>
</reference>
<evidence type="ECO:0000313" key="8">
    <source>
        <dbReference type="Proteomes" id="UP000018466"/>
    </source>
</evidence>
<evidence type="ECO:0000259" key="6">
    <source>
        <dbReference type="PROSITE" id="PS51462"/>
    </source>
</evidence>
<dbReference type="InterPro" id="IPR003562">
    <property type="entry name" value="Mutator_MutX_prot"/>
</dbReference>
<dbReference type="PRINTS" id="PR01402">
    <property type="entry name" value="MUTATORMUTX"/>
</dbReference>
<proteinExistence type="inferred from homology"/>
<dbReference type="PANTHER" id="PTHR43758">
    <property type="entry name" value="7,8-DIHYDRO-8-OXOGUANINE TRIPHOSPHATASE"/>
    <property type="match status" value="1"/>
</dbReference>